<dbReference type="EMBL" id="CP031124">
    <property type="protein sequence ID" value="AXF84690.1"/>
    <property type="molecule type" value="Genomic_DNA"/>
</dbReference>
<dbReference type="Pfam" id="PF25963">
    <property type="entry name" value="Beta-barrel_AAEA"/>
    <property type="match status" value="1"/>
</dbReference>
<evidence type="ECO:0000256" key="1">
    <source>
        <dbReference type="ARBA" id="ARBA00004377"/>
    </source>
</evidence>
<evidence type="ECO:0000256" key="7">
    <source>
        <dbReference type="ARBA" id="ARBA00022989"/>
    </source>
</evidence>
<protein>
    <submittedName>
        <fullName evidence="13">Multidrug export protein EmrA</fullName>
    </submittedName>
</protein>
<dbReference type="Gene3D" id="2.40.50.100">
    <property type="match status" value="1"/>
</dbReference>
<dbReference type="RefSeq" id="WP_114561960.1">
    <property type="nucleotide sequence ID" value="NZ_CP031124.1"/>
</dbReference>
<evidence type="ECO:0000259" key="12">
    <source>
        <dbReference type="Pfam" id="PF25963"/>
    </source>
</evidence>
<evidence type="ECO:0000256" key="3">
    <source>
        <dbReference type="ARBA" id="ARBA00022448"/>
    </source>
</evidence>
<evidence type="ECO:0000259" key="11">
    <source>
        <dbReference type="Pfam" id="PF25885"/>
    </source>
</evidence>
<evidence type="ECO:0000256" key="5">
    <source>
        <dbReference type="ARBA" id="ARBA00022519"/>
    </source>
</evidence>
<dbReference type="GO" id="GO:1990961">
    <property type="term" value="P:xenobiotic detoxification by transmembrane export across the plasma membrane"/>
    <property type="evidence" value="ECO:0007669"/>
    <property type="project" value="UniProtKB-ARBA"/>
</dbReference>
<dbReference type="PANTHER" id="PTHR30386">
    <property type="entry name" value="MEMBRANE FUSION SUBUNIT OF EMRAB-TOLC MULTIDRUG EFFLUX PUMP"/>
    <property type="match status" value="1"/>
</dbReference>
<feature type="domain" description="p-hydroxybenzoic acid efflux pump subunit AaeA-like beta-barrel" evidence="12">
    <location>
        <begin position="265"/>
        <end position="357"/>
    </location>
</feature>
<dbReference type="Gene3D" id="1.10.287.470">
    <property type="entry name" value="Helix hairpin bin"/>
    <property type="match status" value="1"/>
</dbReference>
<comment type="subcellular location">
    <subcellularLocation>
        <location evidence="1">Cell inner membrane</location>
        <topology evidence="1">Single-pass membrane protein</topology>
    </subcellularLocation>
</comment>
<gene>
    <name evidence="13" type="primary">emrA</name>
    <name evidence="13" type="ORF">DTO96_100400</name>
</gene>
<feature type="transmembrane region" description="Helical" evidence="10">
    <location>
        <begin position="36"/>
        <end position="55"/>
    </location>
</feature>
<dbReference type="PANTHER" id="PTHR30386:SF19">
    <property type="entry name" value="MULTIDRUG EXPORT PROTEIN EMRA-RELATED"/>
    <property type="match status" value="1"/>
</dbReference>
<keyword evidence="3" id="KW-0813">Transport</keyword>
<evidence type="ECO:0000256" key="9">
    <source>
        <dbReference type="SAM" id="MobiDB-lite"/>
    </source>
</evidence>
<keyword evidence="7 10" id="KW-1133">Transmembrane helix</keyword>
<keyword evidence="14" id="KW-1185">Reference proteome</keyword>
<organism evidence="13 14">
    <name type="scientific">Ephemeroptericola cinctiostellae</name>
    <dbReference type="NCBI Taxonomy" id="2268024"/>
    <lineage>
        <taxon>Bacteria</taxon>
        <taxon>Pseudomonadati</taxon>
        <taxon>Pseudomonadota</taxon>
        <taxon>Betaproteobacteria</taxon>
        <taxon>Burkholderiales</taxon>
        <taxon>Burkholderiaceae</taxon>
        <taxon>Ephemeroptericola</taxon>
    </lineage>
</organism>
<name>A0A345D8K2_9BURK</name>
<dbReference type="GO" id="GO:0046677">
    <property type="term" value="P:response to antibiotic"/>
    <property type="evidence" value="ECO:0007669"/>
    <property type="project" value="UniProtKB-ARBA"/>
</dbReference>
<evidence type="ECO:0000256" key="4">
    <source>
        <dbReference type="ARBA" id="ARBA00022475"/>
    </source>
</evidence>
<dbReference type="Pfam" id="PF25885">
    <property type="entry name" value="HH_EMRA"/>
    <property type="match status" value="1"/>
</dbReference>
<keyword evidence="4" id="KW-1003">Cell membrane</keyword>
<evidence type="ECO:0000256" key="8">
    <source>
        <dbReference type="ARBA" id="ARBA00023136"/>
    </source>
</evidence>
<keyword evidence="8 10" id="KW-0472">Membrane</keyword>
<dbReference type="SUPFAM" id="SSF111369">
    <property type="entry name" value="HlyD-like secretion proteins"/>
    <property type="match status" value="2"/>
</dbReference>
<dbReference type="InterPro" id="IPR050739">
    <property type="entry name" value="MFP"/>
</dbReference>
<evidence type="ECO:0000313" key="14">
    <source>
        <dbReference type="Proteomes" id="UP000252182"/>
    </source>
</evidence>
<proteinExistence type="inferred from homology"/>
<keyword evidence="6 10" id="KW-0812">Transmembrane</keyword>
<feature type="domain" description="Multidrug export protein EmrA/FarA alpha-helical hairpin" evidence="11">
    <location>
        <begin position="108"/>
        <end position="227"/>
    </location>
</feature>
<accession>A0A345D8K2</accession>
<dbReference type="Proteomes" id="UP000252182">
    <property type="component" value="Chromosome"/>
</dbReference>
<dbReference type="GO" id="GO:0015721">
    <property type="term" value="P:bile acid and bile salt transport"/>
    <property type="evidence" value="ECO:0007669"/>
    <property type="project" value="UniProtKB-ARBA"/>
</dbReference>
<dbReference type="Gene3D" id="2.40.30.170">
    <property type="match status" value="1"/>
</dbReference>
<feature type="region of interest" description="Disordered" evidence="9">
    <location>
        <begin position="1"/>
        <end position="32"/>
    </location>
</feature>
<dbReference type="FunFam" id="2.40.30.170:FF:000003">
    <property type="entry name" value="Multidrug resistance protein A"/>
    <property type="match status" value="1"/>
</dbReference>
<evidence type="ECO:0000313" key="13">
    <source>
        <dbReference type="EMBL" id="AXF84690.1"/>
    </source>
</evidence>
<dbReference type="InterPro" id="IPR058634">
    <property type="entry name" value="AaeA-lik-b-barrel"/>
</dbReference>
<feature type="compositionally biased region" description="Low complexity" evidence="9">
    <location>
        <begin position="8"/>
        <end position="21"/>
    </location>
</feature>
<evidence type="ECO:0000256" key="10">
    <source>
        <dbReference type="SAM" id="Phobius"/>
    </source>
</evidence>
<dbReference type="KEGG" id="hyf:DTO96_100400"/>
<evidence type="ECO:0000256" key="2">
    <source>
        <dbReference type="ARBA" id="ARBA00009477"/>
    </source>
</evidence>
<evidence type="ECO:0000256" key="6">
    <source>
        <dbReference type="ARBA" id="ARBA00022692"/>
    </source>
</evidence>
<dbReference type="GO" id="GO:0005886">
    <property type="term" value="C:plasma membrane"/>
    <property type="evidence" value="ECO:0007669"/>
    <property type="project" value="UniProtKB-SubCell"/>
</dbReference>
<keyword evidence="5" id="KW-0997">Cell inner membrane</keyword>
<sequence>MSTEHNNAPAEVKPAVATAAAQPDNTSNEKKRKGKMLLVGGAFLLAGLGWAAYYMTTLRYEEETDNAYVNGSIVAINAQTAGTVEAILAEENQEVKAGQPLVKLNPVDAQVALSQARAQLAQAVRQIQQSFSGANVSDAQFFQARVAVKTAQDAVARRAPLVKTGAVSKEEFSQAQDTLARAQAALGVAQAQRNSAVAQIAGTNVSNHPSVEAAKAAFRSAYINNKRLAVVAPMDGIVAKRFVQVGQHITQGVPLMNIVAANQVWVDANFKETQLANLRVGQPVELKADMYGSSVKYEGKVQGIAIGTGSAFSVIPAQNATGNWIKIVQRVPVRIVLNEDQLKKSPLRVGMSMTAQVNTHSRDGVVLGSVTGSEVPVNLQTTVYTQDESDADAEAQKIVQSNLH</sequence>
<reference evidence="14" key="1">
    <citation type="submission" date="2018-07" db="EMBL/GenBank/DDBJ databases">
        <authorList>
            <person name="Kim H."/>
        </authorList>
    </citation>
    <scope>NUCLEOTIDE SEQUENCE [LARGE SCALE GENOMIC DNA]</scope>
    <source>
        <strain evidence="14">F02</strain>
    </source>
</reference>
<dbReference type="AlphaFoldDB" id="A0A345D8K2"/>
<dbReference type="OrthoDB" id="9811754at2"/>
<comment type="similarity">
    <text evidence="2">Belongs to the membrane fusion protein (MFP) (TC 8.A.1) family.</text>
</comment>
<dbReference type="InterPro" id="IPR058633">
    <property type="entry name" value="EmrA/FarA_HH"/>
</dbReference>